<proteinExistence type="predicted"/>
<dbReference type="SUPFAM" id="SSF55729">
    <property type="entry name" value="Acyl-CoA N-acyltransferases (Nat)"/>
    <property type="match status" value="1"/>
</dbReference>
<keyword evidence="1 4" id="KW-0808">Transferase</keyword>
<dbReference type="PANTHER" id="PTHR43877:SF1">
    <property type="entry name" value="ACETYLTRANSFERASE"/>
    <property type="match status" value="1"/>
</dbReference>
<evidence type="ECO:0000256" key="2">
    <source>
        <dbReference type="ARBA" id="ARBA00023315"/>
    </source>
</evidence>
<dbReference type="PANTHER" id="PTHR43877">
    <property type="entry name" value="AMINOALKYLPHOSPHONATE N-ACETYLTRANSFERASE-RELATED-RELATED"/>
    <property type="match status" value="1"/>
</dbReference>
<organism evidence="4 5">
    <name type="scientific">Salibacterium halotolerans</name>
    <dbReference type="NCBI Taxonomy" id="1884432"/>
    <lineage>
        <taxon>Bacteria</taxon>
        <taxon>Bacillati</taxon>
        <taxon>Bacillota</taxon>
        <taxon>Bacilli</taxon>
        <taxon>Bacillales</taxon>
        <taxon>Bacillaceae</taxon>
    </lineage>
</organism>
<dbReference type="OrthoDB" id="9799092at2"/>
<feature type="domain" description="N-acetyltransferase" evidence="3">
    <location>
        <begin position="5"/>
        <end position="167"/>
    </location>
</feature>
<keyword evidence="5" id="KW-1185">Reference proteome</keyword>
<dbReference type="CDD" id="cd04301">
    <property type="entry name" value="NAT_SF"/>
    <property type="match status" value="1"/>
</dbReference>
<protein>
    <submittedName>
        <fullName evidence="4">Protein N-acetyltransferase, RimJ/RimL family</fullName>
    </submittedName>
</protein>
<dbReference type="EMBL" id="FOXD01000024">
    <property type="protein sequence ID" value="SFQ25977.1"/>
    <property type="molecule type" value="Genomic_DNA"/>
</dbReference>
<evidence type="ECO:0000313" key="4">
    <source>
        <dbReference type="EMBL" id="SFQ25977.1"/>
    </source>
</evidence>
<dbReference type="AlphaFoldDB" id="A0A1I5X2R6"/>
<gene>
    <name evidence="4" type="ORF">SAMN05518683_12424</name>
</gene>
<dbReference type="Gene3D" id="3.40.630.30">
    <property type="match status" value="1"/>
</dbReference>
<dbReference type="Pfam" id="PF00583">
    <property type="entry name" value="Acetyltransf_1"/>
    <property type="match status" value="1"/>
</dbReference>
<dbReference type="STRING" id="1884432.SAMN05518683_12424"/>
<dbReference type="PROSITE" id="PS51186">
    <property type="entry name" value="GNAT"/>
    <property type="match status" value="1"/>
</dbReference>
<dbReference type="InterPro" id="IPR000182">
    <property type="entry name" value="GNAT_dom"/>
</dbReference>
<evidence type="ECO:0000256" key="1">
    <source>
        <dbReference type="ARBA" id="ARBA00022679"/>
    </source>
</evidence>
<accession>A0A1I5X2R6</accession>
<sequence length="170" mass="19317">MMDMLQTRRLTVEDAEACAALREEALRFSPEAFAVTYEEEAADDNFLGIVQERLLWRHAVTIGVFEDSVLVGTAMLLKNTLQKMKHKADLEGMYITTASRGRGAGSALMRALLEQARRWDIERLQLAVVSSNEQAKSFYASFGFRTFGTEPKALKWLGTYWDEEHMALFL</sequence>
<dbReference type="InterPro" id="IPR016181">
    <property type="entry name" value="Acyl_CoA_acyltransferase"/>
</dbReference>
<dbReference type="Proteomes" id="UP000198892">
    <property type="component" value="Unassembled WGS sequence"/>
</dbReference>
<reference evidence="5" key="1">
    <citation type="submission" date="2016-10" db="EMBL/GenBank/DDBJ databases">
        <authorList>
            <person name="Varghese N."/>
            <person name="Submissions S."/>
        </authorList>
    </citation>
    <scope>NUCLEOTIDE SEQUENCE [LARGE SCALE GENOMIC DNA]</scope>
    <source>
        <strain evidence="5">S7</strain>
    </source>
</reference>
<evidence type="ECO:0000313" key="5">
    <source>
        <dbReference type="Proteomes" id="UP000198892"/>
    </source>
</evidence>
<dbReference type="GO" id="GO:0016747">
    <property type="term" value="F:acyltransferase activity, transferring groups other than amino-acyl groups"/>
    <property type="evidence" value="ECO:0007669"/>
    <property type="project" value="InterPro"/>
</dbReference>
<dbReference type="InterPro" id="IPR050832">
    <property type="entry name" value="Bact_Acetyltransf"/>
</dbReference>
<evidence type="ECO:0000259" key="3">
    <source>
        <dbReference type="PROSITE" id="PS51186"/>
    </source>
</evidence>
<name>A0A1I5X2R6_9BACI</name>
<keyword evidence="2" id="KW-0012">Acyltransferase</keyword>